<evidence type="ECO:0000256" key="11">
    <source>
        <dbReference type="ARBA" id="ARBA00033228"/>
    </source>
</evidence>
<evidence type="ECO:0000256" key="15">
    <source>
        <dbReference type="PIRSR" id="PIRSR018250-3"/>
    </source>
</evidence>
<dbReference type="OrthoDB" id="265306at2759"/>
<dbReference type="CDD" id="cd12188">
    <property type="entry name" value="SDH"/>
    <property type="match status" value="1"/>
</dbReference>
<dbReference type="EMBL" id="SNSC02000001">
    <property type="protein sequence ID" value="TID27950.1"/>
    <property type="molecule type" value="Genomic_DNA"/>
</dbReference>
<feature type="binding site" evidence="15">
    <location>
        <position position="240"/>
    </location>
    <ligand>
        <name>NAD(+)</name>
        <dbReference type="ChEBI" id="CHEBI:57540"/>
    </ligand>
</feature>
<keyword evidence="10" id="KW-1015">Disulfide bond</keyword>
<feature type="domain" description="Alanine dehydrogenase/pyridine nucleotide transhydrogenase N-terminal" evidence="18">
    <location>
        <begin position="8"/>
        <end position="145"/>
    </location>
</feature>
<comment type="similarity">
    <text evidence="2 13">Belongs to the AlaDH/PNT family.</text>
</comment>
<proteinExistence type="inferred from homology"/>
<dbReference type="AlphaFoldDB" id="A0A4Z1PWZ6"/>
<feature type="binding site" evidence="15">
    <location>
        <begin position="334"/>
        <end position="337"/>
    </location>
    <ligand>
        <name>NAD(+)</name>
        <dbReference type="ChEBI" id="CHEBI:57540"/>
    </ligand>
</feature>
<keyword evidence="8 13" id="KW-0520">NAD</keyword>
<feature type="binding site" evidence="15">
    <location>
        <position position="244"/>
    </location>
    <ligand>
        <name>NAD(+)</name>
        <dbReference type="ChEBI" id="CHEBI:57540"/>
    </ligand>
</feature>
<evidence type="ECO:0000256" key="7">
    <source>
        <dbReference type="ARBA" id="ARBA00023002"/>
    </source>
</evidence>
<reference evidence="19 20" key="1">
    <citation type="submission" date="2019-04" db="EMBL/GenBank/DDBJ databases">
        <title>High contiguity whole genome sequence and gene annotation resource for two Venturia nashicola isolates.</title>
        <authorList>
            <person name="Prokchorchik M."/>
            <person name="Won K."/>
            <person name="Lee Y."/>
            <person name="Choi E.D."/>
            <person name="Segonzac C."/>
            <person name="Sohn K.H."/>
        </authorList>
    </citation>
    <scope>NUCLEOTIDE SEQUENCE [LARGE SCALE GENOMIC DNA]</scope>
    <source>
        <strain evidence="19 20">PRI2</strain>
    </source>
</reference>
<keyword evidence="20" id="KW-1185">Reference proteome</keyword>
<evidence type="ECO:0000256" key="1">
    <source>
        <dbReference type="ARBA" id="ARBA00004884"/>
    </source>
</evidence>
<organism evidence="19 20">
    <name type="scientific">Venturia nashicola</name>
    <dbReference type="NCBI Taxonomy" id="86259"/>
    <lineage>
        <taxon>Eukaryota</taxon>
        <taxon>Fungi</taxon>
        <taxon>Dikarya</taxon>
        <taxon>Ascomycota</taxon>
        <taxon>Pezizomycotina</taxon>
        <taxon>Dothideomycetes</taxon>
        <taxon>Pleosporomycetidae</taxon>
        <taxon>Venturiales</taxon>
        <taxon>Venturiaceae</taxon>
        <taxon>Venturia</taxon>
    </lineage>
</organism>
<comment type="pathway">
    <text evidence="1 13">Amino-acid biosynthesis; L-lysine biosynthesis via AAA pathway; L-lysine from L-alpha-aminoadipate (fungal route): step 3/3.</text>
</comment>
<comment type="catalytic activity">
    <reaction evidence="12 13">
        <text>L-saccharopine + NAD(+) + H2O = L-lysine + 2-oxoglutarate + NADH + H(+)</text>
        <dbReference type="Rhea" id="RHEA:12440"/>
        <dbReference type="ChEBI" id="CHEBI:15377"/>
        <dbReference type="ChEBI" id="CHEBI:15378"/>
        <dbReference type="ChEBI" id="CHEBI:16810"/>
        <dbReference type="ChEBI" id="CHEBI:32551"/>
        <dbReference type="ChEBI" id="CHEBI:57540"/>
        <dbReference type="ChEBI" id="CHEBI:57945"/>
        <dbReference type="ChEBI" id="CHEBI:57951"/>
        <dbReference type="EC" id="1.5.1.7"/>
    </reaction>
</comment>
<evidence type="ECO:0000256" key="2">
    <source>
        <dbReference type="ARBA" id="ARBA00005689"/>
    </source>
</evidence>
<accession>A0A4Z1PWZ6</accession>
<dbReference type="PANTHER" id="PTHR11133">
    <property type="entry name" value="SACCHAROPINE DEHYDROGENASE"/>
    <property type="match status" value="1"/>
</dbReference>
<dbReference type="SMART" id="SM01002">
    <property type="entry name" value="AlaDh_PNT_C"/>
    <property type="match status" value="1"/>
</dbReference>
<dbReference type="InterPro" id="IPR007698">
    <property type="entry name" value="AlaDH/PNT_NAD(H)-bd"/>
</dbReference>
<evidence type="ECO:0000256" key="4">
    <source>
        <dbReference type="ARBA" id="ARBA00012847"/>
    </source>
</evidence>
<gene>
    <name evidence="19" type="ORF">E6O75_ATG00717</name>
</gene>
<feature type="binding site" evidence="15">
    <location>
        <position position="265"/>
    </location>
    <ligand>
        <name>NAD(+)</name>
        <dbReference type="ChEBI" id="CHEBI:57540"/>
    </ligand>
</feature>
<evidence type="ECO:0000259" key="18">
    <source>
        <dbReference type="SMART" id="SM01003"/>
    </source>
</evidence>
<feature type="disulfide bond" evidence="16">
    <location>
        <begin position="218"/>
        <end position="263"/>
    </location>
</feature>
<feature type="active site" description="Proton donor" evidence="14">
    <location>
        <position position="103"/>
    </location>
</feature>
<dbReference type="Pfam" id="PF05222">
    <property type="entry name" value="AlaDh_PNT_N"/>
    <property type="match status" value="1"/>
</dbReference>
<keyword evidence="7 13" id="KW-0560">Oxidoreductase</keyword>
<dbReference type="SUPFAM" id="SSF52283">
    <property type="entry name" value="Formate/glycerate dehydrogenase catalytic domain-like"/>
    <property type="match status" value="1"/>
</dbReference>
<dbReference type="Proteomes" id="UP000298493">
    <property type="component" value="Unassembled WGS sequence"/>
</dbReference>
<evidence type="ECO:0000256" key="6">
    <source>
        <dbReference type="ARBA" id="ARBA00022605"/>
    </source>
</evidence>
<evidence type="ECO:0000256" key="3">
    <source>
        <dbReference type="ARBA" id="ARBA00011245"/>
    </source>
</evidence>
<comment type="subunit">
    <text evidence="3">Monomer.</text>
</comment>
<dbReference type="EC" id="1.5.1.7" evidence="4 13"/>
<feature type="binding site" evidence="15">
    <location>
        <begin position="216"/>
        <end position="217"/>
    </location>
    <ligand>
        <name>NAD(+)</name>
        <dbReference type="ChEBI" id="CHEBI:57540"/>
    </ligand>
</feature>
<dbReference type="STRING" id="86259.A0A4Z1PWZ6"/>
<dbReference type="InterPro" id="IPR036291">
    <property type="entry name" value="NAD(P)-bd_dom_sf"/>
</dbReference>
<feature type="active site" description="Proton acceptor" evidence="14">
    <location>
        <position position="84"/>
    </location>
</feature>
<evidence type="ECO:0000256" key="12">
    <source>
        <dbReference type="ARBA" id="ARBA00047860"/>
    </source>
</evidence>
<dbReference type="InterPro" id="IPR007886">
    <property type="entry name" value="AlaDH/PNT_N"/>
</dbReference>
<dbReference type="SMART" id="SM01003">
    <property type="entry name" value="AlaDh_PNT_N"/>
    <property type="match status" value="1"/>
</dbReference>
<evidence type="ECO:0000256" key="14">
    <source>
        <dbReference type="PIRSR" id="PIRSR018250-1"/>
    </source>
</evidence>
<evidence type="ECO:0000256" key="10">
    <source>
        <dbReference type="ARBA" id="ARBA00023157"/>
    </source>
</evidence>
<evidence type="ECO:0000256" key="8">
    <source>
        <dbReference type="ARBA" id="ARBA00023027"/>
    </source>
</evidence>
<dbReference type="GO" id="GO:0004754">
    <property type="term" value="F:saccharopine dehydrogenase (NAD+, L-lysine-forming) activity"/>
    <property type="evidence" value="ECO:0007669"/>
    <property type="project" value="UniProtKB-EC"/>
</dbReference>
<evidence type="ECO:0000313" key="19">
    <source>
        <dbReference type="EMBL" id="TID27950.1"/>
    </source>
</evidence>
<dbReference type="PANTHER" id="PTHR11133:SF23">
    <property type="entry name" value="SACCHAROPINE DEHYDROGENASE [NAD(+), L-LYSINE-FORMING]"/>
    <property type="match status" value="1"/>
</dbReference>
<dbReference type="UniPathway" id="UPA00033">
    <property type="reaction ID" value="UER00034"/>
</dbReference>
<dbReference type="InterPro" id="IPR051168">
    <property type="entry name" value="AASS"/>
</dbReference>
<sequence>MAPKQILHLRSETKKYEHRSCLTPFTAKALIDSGKFDVRVERSSTDPQIARIFKDEEFEKIGATLVPDQSWVDAPEDVIIVGLKEINEEPPFPLKNTHVTFHHCYKQQGGWDTVLGRYARGGGVLLDLEFLQDDKKRRVAAFGVSAGFCGAALALKAFFYQLQNDGKALTDVHDFTEGRGYYENEEQLLEQLRAELKDGIEKLGRQPKVLVMGALGRCGRGAVDLFAKAGLPDSQIIKWDINETREKPGPYPEIVDADIFVNCIYLSEKIPPFIDAKSLSGPRNLSVVCDVSCDTTNPHNPIPIYNINTVFTKPTVAVELPEGSGGPPLSVISIDHLPSLLPRESSEAFSRDLLPYLLQLDDWKGEGSPVWRGAYELYKEKVKTLPAGYADEK</sequence>
<dbReference type="InterPro" id="IPR027281">
    <property type="entry name" value="Lys1"/>
</dbReference>
<evidence type="ECO:0000256" key="5">
    <source>
        <dbReference type="ARBA" id="ARBA00021221"/>
    </source>
</evidence>
<evidence type="ECO:0000256" key="13">
    <source>
        <dbReference type="PIRNR" id="PIRNR018250"/>
    </source>
</evidence>
<evidence type="ECO:0000259" key="17">
    <source>
        <dbReference type="SMART" id="SM01002"/>
    </source>
</evidence>
<name>A0A4Z1PWZ6_9PEZI</name>
<dbReference type="PIRSF" id="PIRSF018250">
    <property type="entry name" value="Saccharopine_DH_Lys"/>
    <property type="match status" value="1"/>
</dbReference>
<feature type="domain" description="Alanine dehydrogenase/pyridine nucleotide transhydrogenase NAD(H)-binding" evidence="17">
    <location>
        <begin position="194"/>
        <end position="333"/>
    </location>
</feature>
<dbReference type="FunFam" id="3.40.50.720:FF:000217">
    <property type="entry name" value="Saccharopine dehydrogenase [NAD(+), L-lysine-forming]"/>
    <property type="match status" value="1"/>
</dbReference>
<evidence type="ECO:0000256" key="16">
    <source>
        <dbReference type="PIRSR" id="PIRSR018250-4"/>
    </source>
</evidence>
<comment type="caution">
    <text evidence="19">The sequence shown here is derived from an EMBL/GenBank/DDBJ whole genome shotgun (WGS) entry which is preliminary data.</text>
</comment>
<dbReference type="SUPFAM" id="SSF51735">
    <property type="entry name" value="NAD(P)-binding Rossmann-fold domains"/>
    <property type="match status" value="1"/>
</dbReference>
<feature type="binding site" evidence="15">
    <location>
        <position position="291"/>
    </location>
    <ligand>
        <name>NAD(+)</name>
        <dbReference type="ChEBI" id="CHEBI:57540"/>
    </ligand>
</feature>
<evidence type="ECO:0000256" key="9">
    <source>
        <dbReference type="ARBA" id="ARBA00023154"/>
    </source>
</evidence>
<feature type="binding site" evidence="15">
    <location>
        <position position="137"/>
    </location>
    <ligand>
        <name>NAD(+)</name>
        <dbReference type="ChEBI" id="CHEBI:57540"/>
    </ligand>
</feature>
<dbReference type="Gene3D" id="3.40.50.720">
    <property type="entry name" value="NAD(P)-binding Rossmann-like Domain"/>
    <property type="match status" value="1"/>
</dbReference>
<evidence type="ECO:0000313" key="20">
    <source>
        <dbReference type="Proteomes" id="UP000298493"/>
    </source>
</evidence>
<keyword evidence="6 13" id="KW-0028">Amino-acid biosynthesis</keyword>
<keyword evidence="9 13" id="KW-0457">Lysine biosynthesis</keyword>
<dbReference type="GO" id="GO:0019878">
    <property type="term" value="P:lysine biosynthetic process via aminoadipic acid"/>
    <property type="evidence" value="ECO:0007669"/>
    <property type="project" value="UniProtKB-UniPathway"/>
</dbReference>
<dbReference type="GO" id="GO:0005737">
    <property type="term" value="C:cytoplasm"/>
    <property type="evidence" value="ECO:0007669"/>
    <property type="project" value="TreeGrafter"/>
</dbReference>
<protein>
    <recommendedName>
        <fullName evidence="5 13">Saccharopine dehydrogenase [NAD(+), L-lysine-forming]</fullName>
        <shortName evidence="13">SDH</shortName>
        <ecNumber evidence="4 13">1.5.1.7</ecNumber>
    </recommendedName>
    <alternativeName>
        <fullName evidence="11 13">Lysine--2-oxoglutarate reductase</fullName>
    </alternativeName>
</protein>